<evidence type="ECO:0000256" key="6">
    <source>
        <dbReference type="SAM" id="MobiDB-lite"/>
    </source>
</evidence>
<feature type="region of interest" description="Disordered" evidence="6">
    <location>
        <begin position="1"/>
        <end position="32"/>
    </location>
</feature>
<comment type="caution">
    <text evidence="9">The sequence shown here is derived from an EMBL/GenBank/DDBJ whole genome shotgun (WGS) entry which is preliminary data.</text>
</comment>
<evidence type="ECO:0000259" key="8">
    <source>
        <dbReference type="Pfam" id="PF08281"/>
    </source>
</evidence>
<reference evidence="9 10" key="1">
    <citation type="journal article" date="2011" name="J. Bacteriol.">
        <title>Genome sequence of Chthoniobacter flavus Ellin428, an aerobic heterotrophic soil bacterium.</title>
        <authorList>
            <person name="Kant R."/>
            <person name="van Passel M.W."/>
            <person name="Palva A."/>
            <person name="Lucas S."/>
            <person name="Lapidus A."/>
            <person name="Glavina Del Rio T."/>
            <person name="Dalin E."/>
            <person name="Tice H."/>
            <person name="Bruce D."/>
            <person name="Goodwin L."/>
            <person name="Pitluck S."/>
            <person name="Larimer F.W."/>
            <person name="Land M.L."/>
            <person name="Hauser L."/>
            <person name="Sangwan P."/>
            <person name="de Vos W.M."/>
            <person name="Janssen P.H."/>
            <person name="Smidt H."/>
        </authorList>
    </citation>
    <scope>NUCLEOTIDE SEQUENCE [LARGE SCALE GENOMIC DNA]</scope>
    <source>
        <strain evidence="9 10">Ellin428</strain>
    </source>
</reference>
<dbReference type="SUPFAM" id="SSF88946">
    <property type="entry name" value="Sigma2 domain of RNA polymerase sigma factors"/>
    <property type="match status" value="1"/>
</dbReference>
<dbReference type="SUPFAM" id="SSF88659">
    <property type="entry name" value="Sigma3 and sigma4 domains of RNA polymerase sigma factors"/>
    <property type="match status" value="1"/>
</dbReference>
<feature type="domain" description="RNA polymerase sigma-70 region 2" evidence="7">
    <location>
        <begin position="42"/>
        <end position="105"/>
    </location>
</feature>
<protein>
    <submittedName>
        <fullName evidence="9">RNA polymerase, sigma-24 subunit, ECF subfamily</fullName>
    </submittedName>
</protein>
<evidence type="ECO:0000256" key="4">
    <source>
        <dbReference type="ARBA" id="ARBA00023125"/>
    </source>
</evidence>
<dbReference type="Gene3D" id="1.10.1740.10">
    <property type="match status" value="1"/>
</dbReference>
<dbReference type="PANTHER" id="PTHR43133:SF8">
    <property type="entry name" value="RNA POLYMERASE SIGMA FACTOR HI_1459-RELATED"/>
    <property type="match status" value="1"/>
</dbReference>
<keyword evidence="10" id="KW-1185">Reference proteome</keyword>
<dbReference type="InterPro" id="IPR007627">
    <property type="entry name" value="RNA_pol_sigma70_r2"/>
</dbReference>
<dbReference type="InParanoid" id="B4CU29"/>
<dbReference type="Pfam" id="PF04542">
    <property type="entry name" value="Sigma70_r2"/>
    <property type="match status" value="1"/>
</dbReference>
<gene>
    <name evidence="9" type="ORF">CfE428DRAFT_0192</name>
</gene>
<dbReference type="InterPro" id="IPR013249">
    <property type="entry name" value="RNA_pol_sigma70_r4_t2"/>
</dbReference>
<dbReference type="InterPro" id="IPR036388">
    <property type="entry name" value="WH-like_DNA-bd_sf"/>
</dbReference>
<dbReference type="InterPro" id="IPR039425">
    <property type="entry name" value="RNA_pol_sigma-70-like"/>
</dbReference>
<evidence type="ECO:0000256" key="1">
    <source>
        <dbReference type="ARBA" id="ARBA00010641"/>
    </source>
</evidence>
<feature type="compositionally biased region" description="Polar residues" evidence="6">
    <location>
        <begin position="1"/>
        <end position="15"/>
    </location>
</feature>
<keyword evidence="5" id="KW-0804">Transcription</keyword>
<dbReference type="Gene3D" id="1.10.10.10">
    <property type="entry name" value="Winged helix-like DNA-binding domain superfamily/Winged helix DNA-binding domain"/>
    <property type="match status" value="1"/>
</dbReference>
<dbReference type="PANTHER" id="PTHR43133">
    <property type="entry name" value="RNA POLYMERASE ECF-TYPE SIGMA FACTO"/>
    <property type="match status" value="1"/>
</dbReference>
<comment type="similarity">
    <text evidence="1">Belongs to the sigma-70 factor family. ECF subfamily.</text>
</comment>
<dbReference type="NCBIfam" id="TIGR02937">
    <property type="entry name" value="sigma70-ECF"/>
    <property type="match status" value="1"/>
</dbReference>
<evidence type="ECO:0000256" key="5">
    <source>
        <dbReference type="ARBA" id="ARBA00023163"/>
    </source>
</evidence>
<keyword evidence="4" id="KW-0238">DNA-binding</keyword>
<dbReference type="InterPro" id="IPR013324">
    <property type="entry name" value="RNA_pol_sigma_r3/r4-like"/>
</dbReference>
<evidence type="ECO:0000256" key="2">
    <source>
        <dbReference type="ARBA" id="ARBA00023015"/>
    </source>
</evidence>
<evidence type="ECO:0000313" key="10">
    <source>
        <dbReference type="Proteomes" id="UP000005824"/>
    </source>
</evidence>
<dbReference type="GO" id="GO:0006352">
    <property type="term" value="P:DNA-templated transcription initiation"/>
    <property type="evidence" value="ECO:0007669"/>
    <property type="project" value="InterPro"/>
</dbReference>
<dbReference type="AlphaFoldDB" id="B4CU29"/>
<keyword evidence="3" id="KW-0731">Sigma factor</keyword>
<dbReference type="EMBL" id="ABVL01000001">
    <property type="protein sequence ID" value="EDY22067.1"/>
    <property type="molecule type" value="Genomic_DNA"/>
</dbReference>
<accession>B4CU29</accession>
<dbReference type="Pfam" id="PF08281">
    <property type="entry name" value="Sigma70_r4_2"/>
    <property type="match status" value="1"/>
</dbReference>
<dbReference type="GO" id="GO:0003677">
    <property type="term" value="F:DNA binding"/>
    <property type="evidence" value="ECO:0007669"/>
    <property type="project" value="UniProtKB-KW"/>
</dbReference>
<dbReference type="Proteomes" id="UP000005824">
    <property type="component" value="Unassembled WGS sequence"/>
</dbReference>
<proteinExistence type="inferred from homology"/>
<evidence type="ECO:0000259" key="7">
    <source>
        <dbReference type="Pfam" id="PF04542"/>
    </source>
</evidence>
<dbReference type="InterPro" id="IPR014284">
    <property type="entry name" value="RNA_pol_sigma-70_dom"/>
</dbReference>
<dbReference type="STRING" id="497964.CfE428DRAFT_0192"/>
<dbReference type="eggNOG" id="COG1595">
    <property type="taxonomic scope" value="Bacteria"/>
</dbReference>
<keyword evidence="2" id="KW-0805">Transcription regulation</keyword>
<name>B4CU29_9BACT</name>
<dbReference type="CDD" id="cd06171">
    <property type="entry name" value="Sigma70_r4"/>
    <property type="match status" value="1"/>
</dbReference>
<organism evidence="9 10">
    <name type="scientific">Chthoniobacter flavus Ellin428</name>
    <dbReference type="NCBI Taxonomy" id="497964"/>
    <lineage>
        <taxon>Bacteria</taxon>
        <taxon>Pseudomonadati</taxon>
        <taxon>Verrucomicrobiota</taxon>
        <taxon>Spartobacteria</taxon>
        <taxon>Chthoniobacterales</taxon>
        <taxon>Chthoniobacteraceae</taxon>
        <taxon>Chthoniobacter</taxon>
    </lineage>
</organism>
<dbReference type="InterPro" id="IPR013325">
    <property type="entry name" value="RNA_pol_sigma_r2"/>
</dbReference>
<evidence type="ECO:0000313" key="9">
    <source>
        <dbReference type="EMBL" id="EDY22067.1"/>
    </source>
</evidence>
<feature type="domain" description="RNA polymerase sigma factor 70 region 4 type 2" evidence="8">
    <location>
        <begin position="138"/>
        <end position="189"/>
    </location>
</feature>
<evidence type="ECO:0000256" key="3">
    <source>
        <dbReference type="ARBA" id="ARBA00023082"/>
    </source>
</evidence>
<sequence length="201" mass="23248">MSDQCAASHFSQTKTMPGGVPPFEDSRLMNESDQPQPWEACYRELAPKLLLFARQWVPTSTDAEDVVQTAFVKFWQRRPDAHPEHYPLLYAAVRTCALDFRRSGERRLRREANPAVDVMREDATFFDHGVEQREDAALLDTALRELPPEQREVVVLRVWGGLTFAEIATALEQSINTITSRYRYALEALRRELKPYTHERL</sequence>
<dbReference type="GO" id="GO:0016987">
    <property type="term" value="F:sigma factor activity"/>
    <property type="evidence" value="ECO:0007669"/>
    <property type="project" value="UniProtKB-KW"/>
</dbReference>